<feature type="compositionally biased region" description="Basic and acidic residues" evidence="1">
    <location>
        <begin position="81"/>
        <end position="90"/>
    </location>
</feature>
<feature type="compositionally biased region" description="Basic residues" evidence="1">
    <location>
        <begin position="99"/>
        <end position="108"/>
    </location>
</feature>
<proteinExistence type="predicted"/>
<gene>
    <name evidence="2" type="ORF">LTRI10_LOCUS1187</name>
</gene>
<reference evidence="2 3" key="1">
    <citation type="submission" date="2024-04" db="EMBL/GenBank/DDBJ databases">
        <authorList>
            <person name="Fracassetti M."/>
        </authorList>
    </citation>
    <scope>NUCLEOTIDE SEQUENCE [LARGE SCALE GENOMIC DNA]</scope>
</reference>
<dbReference type="AlphaFoldDB" id="A0AAV2C9T1"/>
<accession>A0AAV2C9T1</accession>
<evidence type="ECO:0000256" key="1">
    <source>
        <dbReference type="SAM" id="MobiDB-lite"/>
    </source>
</evidence>
<sequence>MLASLQHHPGVPLIVMVVVEGRADIESSLLLSIHIIVGKVLPAVENAISSPSSSSSSIVLLLSIVVLVMVGRHLHQSMNDENAKRNEGEKVCLGSKSFKPPRRSSRHCLASRHLRHRHVQQR</sequence>
<evidence type="ECO:0000313" key="2">
    <source>
        <dbReference type="EMBL" id="CAL1353275.1"/>
    </source>
</evidence>
<keyword evidence="3" id="KW-1185">Reference proteome</keyword>
<name>A0AAV2C9T1_9ROSI</name>
<dbReference type="EMBL" id="OZ034813">
    <property type="protein sequence ID" value="CAL1353275.1"/>
    <property type="molecule type" value="Genomic_DNA"/>
</dbReference>
<feature type="region of interest" description="Disordered" evidence="1">
    <location>
        <begin position="78"/>
        <end position="108"/>
    </location>
</feature>
<evidence type="ECO:0000313" key="3">
    <source>
        <dbReference type="Proteomes" id="UP001497516"/>
    </source>
</evidence>
<organism evidence="2 3">
    <name type="scientific">Linum trigynum</name>
    <dbReference type="NCBI Taxonomy" id="586398"/>
    <lineage>
        <taxon>Eukaryota</taxon>
        <taxon>Viridiplantae</taxon>
        <taxon>Streptophyta</taxon>
        <taxon>Embryophyta</taxon>
        <taxon>Tracheophyta</taxon>
        <taxon>Spermatophyta</taxon>
        <taxon>Magnoliopsida</taxon>
        <taxon>eudicotyledons</taxon>
        <taxon>Gunneridae</taxon>
        <taxon>Pentapetalae</taxon>
        <taxon>rosids</taxon>
        <taxon>fabids</taxon>
        <taxon>Malpighiales</taxon>
        <taxon>Linaceae</taxon>
        <taxon>Linum</taxon>
    </lineage>
</organism>
<protein>
    <submittedName>
        <fullName evidence="2">Uncharacterized protein</fullName>
    </submittedName>
</protein>
<dbReference type="Proteomes" id="UP001497516">
    <property type="component" value="Chromosome 1"/>
</dbReference>